<name>A0ABN0Z3I1_9ACTN</name>
<comment type="caution">
    <text evidence="1">The sequence shown here is derived from an EMBL/GenBank/DDBJ whole genome shotgun (WGS) entry which is preliminary data.</text>
</comment>
<sequence length="144" mass="15246">MPLIFEAKVALFEVLKGRVPAGTQLTFAETGQSDRRRQLWLGATTDEELEPVAMRAGSGKPTAVTGYVEAHAVVIAPGDPISAERGVYALRDAVADACRAVDRASVAGLVDIRPESSSVETGETTDGAYSSLTVRVRVRGRTTT</sequence>
<gene>
    <name evidence="1" type="ORF">GCM10010357_60720</name>
</gene>
<proteinExistence type="predicted"/>
<reference evidence="1 2" key="1">
    <citation type="journal article" date="2019" name="Int. J. Syst. Evol. Microbiol.">
        <title>The Global Catalogue of Microorganisms (GCM) 10K type strain sequencing project: providing services to taxonomists for standard genome sequencing and annotation.</title>
        <authorList>
            <consortium name="The Broad Institute Genomics Platform"/>
            <consortium name="The Broad Institute Genome Sequencing Center for Infectious Disease"/>
            <person name="Wu L."/>
            <person name="Ma J."/>
        </authorList>
    </citation>
    <scope>NUCLEOTIDE SEQUENCE [LARGE SCALE GENOMIC DNA]</scope>
    <source>
        <strain evidence="1 2">JCM 4788</strain>
    </source>
</reference>
<evidence type="ECO:0000313" key="2">
    <source>
        <dbReference type="Proteomes" id="UP001500879"/>
    </source>
</evidence>
<dbReference type="EMBL" id="BAAABX010000065">
    <property type="protein sequence ID" value="GAA0430906.1"/>
    <property type="molecule type" value="Genomic_DNA"/>
</dbReference>
<dbReference type="Proteomes" id="UP001500879">
    <property type="component" value="Unassembled WGS sequence"/>
</dbReference>
<evidence type="ECO:0008006" key="3">
    <source>
        <dbReference type="Google" id="ProtNLM"/>
    </source>
</evidence>
<dbReference type="RefSeq" id="WP_344031256.1">
    <property type="nucleotide sequence ID" value="NZ_BAAABX010000065.1"/>
</dbReference>
<protein>
    <recommendedName>
        <fullName evidence="3">DUF3168 domain-containing protein</fullName>
    </recommendedName>
</protein>
<keyword evidence="2" id="KW-1185">Reference proteome</keyword>
<evidence type="ECO:0000313" key="1">
    <source>
        <dbReference type="EMBL" id="GAA0430906.1"/>
    </source>
</evidence>
<accession>A0ABN0Z3I1</accession>
<organism evidence="1 2">
    <name type="scientific">Streptomyces luteireticuli</name>
    <dbReference type="NCBI Taxonomy" id="173858"/>
    <lineage>
        <taxon>Bacteria</taxon>
        <taxon>Bacillati</taxon>
        <taxon>Actinomycetota</taxon>
        <taxon>Actinomycetes</taxon>
        <taxon>Kitasatosporales</taxon>
        <taxon>Streptomycetaceae</taxon>
        <taxon>Streptomyces</taxon>
    </lineage>
</organism>